<feature type="transmembrane region" description="Helical" evidence="7">
    <location>
        <begin position="380"/>
        <end position="403"/>
    </location>
</feature>
<dbReference type="GO" id="GO:0022857">
    <property type="term" value="F:transmembrane transporter activity"/>
    <property type="evidence" value="ECO:0007669"/>
    <property type="project" value="TreeGrafter"/>
</dbReference>
<keyword evidence="4 7" id="KW-1133">Transmembrane helix</keyword>
<comment type="similarity">
    <text evidence="6">Belongs to the ABC-4 integral membrane protein family.</text>
</comment>
<dbReference type="PANTHER" id="PTHR30572">
    <property type="entry name" value="MEMBRANE COMPONENT OF TRANSPORTER-RELATED"/>
    <property type="match status" value="1"/>
</dbReference>
<evidence type="ECO:0000256" key="4">
    <source>
        <dbReference type="ARBA" id="ARBA00022989"/>
    </source>
</evidence>
<dbReference type="Pfam" id="PF12704">
    <property type="entry name" value="MacB_PCD"/>
    <property type="match status" value="1"/>
</dbReference>
<gene>
    <name evidence="10" type="ORF">C5O19_01500</name>
</gene>
<dbReference type="AlphaFoldDB" id="A0A2S7IL74"/>
<evidence type="ECO:0000259" key="9">
    <source>
        <dbReference type="Pfam" id="PF12704"/>
    </source>
</evidence>
<dbReference type="PANTHER" id="PTHR30572:SF4">
    <property type="entry name" value="ABC TRANSPORTER PERMEASE YTRF"/>
    <property type="match status" value="1"/>
</dbReference>
<keyword evidence="2" id="KW-1003">Cell membrane</keyword>
<evidence type="ECO:0000313" key="11">
    <source>
        <dbReference type="Proteomes" id="UP000239590"/>
    </source>
</evidence>
<proteinExistence type="inferred from homology"/>
<sequence length="414" mass="46655">MKFLRQVFESLRFAWQALRSNLLRTILSLLGVTVGIFSIIAVFTMVDSLENSIRESLSFTGSNTLFVSKWSWDYSEPNYAWWKFFRRPAPSYSEFRFLERNLENAQYIAISDGRGGQTLKHGNNSMTAGVRGITYQYNQISDLPVEKGRYFSPMEEEAARNVVVIGADIAANLFPYEEAVGNYIQIKGLRFQVIGVIERIGTGMFEIGGKPDIRCYIPYLSFSKLFHTKYSEPNISIKGYDRDEKLQELEGELMGLMRTKRGLKPYQEDNFSINRPEAIQNIVETIFSALRGAGLIIALFSLLIGGFGIANIMFVSVKERTNLIGIQKSLGAKTYFILFQFLFEAIFLSLIGGLVGIVLVWLLTFYPQETLNIELSLRNILIGLGVSSTIGLLSGIVPAWIAARMDPVLAIRSK</sequence>
<dbReference type="InterPro" id="IPR003838">
    <property type="entry name" value="ABC3_permease_C"/>
</dbReference>
<keyword evidence="11" id="KW-1185">Reference proteome</keyword>
<evidence type="ECO:0000256" key="1">
    <source>
        <dbReference type="ARBA" id="ARBA00004651"/>
    </source>
</evidence>
<dbReference type="EMBL" id="PTRA01000001">
    <property type="protein sequence ID" value="PQA58378.1"/>
    <property type="molecule type" value="Genomic_DNA"/>
</dbReference>
<comment type="subcellular location">
    <subcellularLocation>
        <location evidence="1">Cell membrane</location>
        <topology evidence="1">Multi-pass membrane protein</topology>
    </subcellularLocation>
</comment>
<evidence type="ECO:0000256" key="5">
    <source>
        <dbReference type="ARBA" id="ARBA00023136"/>
    </source>
</evidence>
<name>A0A2S7IL74_9BACT</name>
<feature type="domain" description="ABC3 transporter permease C-terminal" evidence="8">
    <location>
        <begin position="296"/>
        <end position="407"/>
    </location>
</feature>
<feature type="transmembrane region" description="Helical" evidence="7">
    <location>
        <begin position="21"/>
        <end position="46"/>
    </location>
</feature>
<evidence type="ECO:0000256" key="2">
    <source>
        <dbReference type="ARBA" id="ARBA00022475"/>
    </source>
</evidence>
<feature type="domain" description="MacB-like periplasmic core" evidence="9">
    <location>
        <begin position="25"/>
        <end position="228"/>
    </location>
</feature>
<evidence type="ECO:0000313" key="10">
    <source>
        <dbReference type="EMBL" id="PQA58378.1"/>
    </source>
</evidence>
<dbReference type="Pfam" id="PF02687">
    <property type="entry name" value="FtsX"/>
    <property type="match status" value="1"/>
</dbReference>
<reference evidence="11" key="1">
    <citation type="submission" date="2018-02" db="EMBL/GenBank/DDBJ databases">
        <title>Genome sequencing of Solimonas sp. HR-BB.</title>
        <authorList>
            <person name="Lee Y."/>
            <person name="Jeon C.O."/>
        </authorList>
    </citation>
    <scope>NUCLEOTIDE SEQUENCE [LARGE SCALE GENOMIC DNA]</scope>
    <source>
        <strain evidence="11">HR-U</strain>
    </source>
</reference>
<keyword evidence="5 7" id="KW-0472">Membrane</keyword>
<dbReference type="InterPro" id="IPR050250">
    <property type="entry name" value="Macrolide_Exporter_MacB"/>
</dbReference>
<feature type="transmembrane region" description="Helical" evidence="7">
    <location>
        <begin position="335"/>
        <end position="360"/>
    </location>
</feature>
<comment type="caution">
    <text evidence="10">The sequence shown here is derived from an EMBL/GenBank/DDBJ whole genome shotgun (WGS) entry which is preliminary data.</text>
</comment>
<dbReference type="OrthoDB" id="9770036at2"/>
<dbReference type="GO" id="GO:0005886">
    <property type="term" value="C:plasma membrane"/>
    <property type="evidence" value="ECO:0007669"/>
    <property type="project" value="UniProtKB-SubCell"/>
</dbReference>
<evidence type="ECO:0000256" key="7">
    <source>
        <dbReference type="SAM" id="Phobius"/>
    </source>
</evidence>
<evidence type="ECO:0000256" key="6">
    <source>
        <dbReference type="ARBA" id="ARBA00038076"/>
    </source>
</evidence>
<accession>A0A2S7IL74</accession>
<dbReference type="RefSeq" id="WP_104709601.1">
    <property type="nucleotide sequence ID" value="NZ_PTRA01000001.1"/>
</dbReference>
<keyword evidence="3 7" id="KW-0812">Transmembrane</keyword>
<dbReference type="InterPro" id="IPR025857">
    <property type="entry name" value="MacB_PCD"/>
</dbReference>
<evidence type="ECO:0000259" key="8">
    <source>
        <dbReference type="Pfam" id="PF02687"/>
    </source>
</evidence>
<organism evidence="10 11">
    <name type="scientific">Siphonobacter curvatus</name>
    <dbReference type="NCBI Taxonomy" id="2094562"/>
    <lineage>
        <taxon>Bacteria</taxon>
        <taxon>Pseudomonadati</taxon>
        <taxon>Bacteroidota</taxon>
        <taxon>Cytophagia</taxon>
        <taxon>Cytophagales</taxon>
        <taxon>Cytophagaceae</taxon>
        <taxon>Siphonobacter</taxon>
    </lineage>
</organism>
<dbReference type="Proteomes" id="UP000239590">
    <property type="component" value="Unassembled WGS sequence"/>
</dbReference>
<protein>
    <submittedName>
        <fullName evidence="10">ABC transporter</fullName>
    </submittedName>
</protein>
<evidence type="ECO:0000256" key="3">
    <source>
        <dbReference type="ARBA" id="ARBA00022692"/>
    </source>
</evidence>
<feature type="transmembrane region" description="Helical" evidence="7">
    <location>
        <begin position="292"/>
        <end position="314"/>
    </location>
</feature>